<organism evidence="1 2">
    <name type="scientific">Paenibacillus rhizoplanae</name>
    <dbReference type="NCBI Taxonomy" id="1917181"/>
    <lineage>
        <taxon>Bacteria</taxon>
        <taxon>Bacillati</taxon>
        <taxon>Bacillota</taxon>
        <taxon>Bacilli</taxon>
        <taxon>Bacillales</taxon>
        <taxon>Paenibacillaceae</taxon>
        <taxon>Paenibacillus</taxon>
    </lineage>
</organism>
<dbReference type="Proteomes" id="UP001597448">
    <property type="component" value="Unassembled WGS sequence"/>
</dbReference>
<dbReference type="EMBL" id="JBHUKY010000011">
    <property type="protein sequence ID" value="MFD2409017.1"/>
    <property type="molecule type" value="Genomic_DNA"/>
</dbReference>
<evidence type="ECO:0000313" key="2">
    <source>
        <dbReference type="Proteomes" id="UP001597448"/>
    </source>
</evidence>
<reference evidence="2" key="1">
    <citation type="journal article" date="2019" name="Int. J. Syst. Evol. Microbiol.">
        <title>The Global Catalogue of Microorganisms (GCM) 10K type strain sequencing project: providing services to taxonomists for standard genome sequencing and annotation.</title>
        <authorList>
            <consortium name="The Broad Institute Genomics Platform"/>
            <consortium name="The Broad Institute Genome Sequencing Center for Infectious Disease"/>
            <person name="Wu L."/>
            <person name="Ma J."/>
        </authorList>
    </citation>
    <scope>NUCLEOTIDE SEQUENCE [LARGE SCALE GENOMIC DNA]</scope>
    <source>
        <strain evidence="2">CCM 8725</strain>
    </source>
</reference>
<protein>
    <submittedName>
        <fullName evidence="1">Uncharacterized protein</fullName>
    </submittedName>
</protein>
<gene>
    <name evidence="1" type="ORF">ACFSX3_04005</name>
</gene>
<evidence type="ECO:0000313" key="1">
    <source>
        <dbReference type="EMBL" id="MFD2409017.1"/>
    </source>
</evidence>
<keyword evidence="2" id="KW-1185">Reference proteome</keyword>
<sequence length="147" mass="17113">MTFYSGYLPWDPDKMYDQQTWGTSICSEPEGVTIARQEMLFFSDHADKRELAPDQLLSLYSVLRAYTDADRLTVLFALYQLTRHDFDSFVSMENIVRAAGLDERTIRDAFLHLPVHCKRLEDSSIGYRIEASNMHLPALLMLFMPFY</sequence>
<accession>A0ABW5F5A1</accession>
<proteinExistence type="predicted"/>
<comment type="caution">
    <text evidence="1">The sequence shown here is derived from an EMBL/GenBank/DDBJ whole genome shotgun (WGS) entry which is preliminary data.</text>
</comment>
<dbReference type="RefSeq" id="WP_209992003.1">
    <property type="nucleotide sequence ID" value="NZ_JBHSVQ010000001.1"/>
</dbReference>
<name>A0ABW5F5A1_9BACL</name>